<feature type="repeat" description="ANK" evidence="3">
    <location>
        <begin position="303"/>
        <end position="326"/>
    </location>
</feature>
<proteinExistence type="predicted"/>
<dbReference type="Proteomes" id="UP000276215">
    <property type="component" value="Unassembled WGS sequence"/>
</dbReference>
<dbReference type="OrthoDB" id="341259at2759"/>
<dbReference type="InterPro" id="IPR056884">
    <property type="entry name" value="NPHP3-like_N"/>
</dbReference>
<reference evidence="6 7" key="1">
    <citation type="journal article" date="2018" name="Nat. Ecol. Evol.">
        <title>Pezizomycetes genomes reveal the molecular basis of ectomycorrhizal truffle lifestyle.</title>
        <authorList>
            <person name="Murat C."/>
            <person name="Payen T."/>
            <person name="Noel B."/>
            <person name="Kuo A."/>
            <person name="Morin E."/>
            <person name="Chen J."/>
            <person name="Kohler A."/>
            <person name="Krizsan K."/>
            <person name="Balestrini R."/>
            <person name="Da Silva C."/>
            <person name="Montanini B."/>
            <person name="Hainaut M."/>
            <person name="Levati E."/>
            <person name="Barry K.W."/>
            <person name="Belfiori B."/>
            <person name="Cichocki N."/>
            <person name="Clum A."/>
            <person name="Dockter R.B."/>
            <person name="Fauchery L."/>
            <person name="Guy J."/>
            <person name="Iotti M."/>
            <person name="Le Tacon F."/>
            <person name="Lindquist E.A."/>
            <person name="Lipzen A."/>
            <person name="Malagnac F."/>
            <person name="Mello A."/>
            <person name="Molinier V."/>
            <person name="Miyauchi S."/>
            <person name="Poulain J."/>
            <person name="Riccioni C."/>
            <person name="Rubini A."/>
            <person name="Sitrit Y."/>
            <person name="Splivallo R."/>
            <person name="Traeger S."/>
            <person name="Wang M."/>
            <person name="Zifcakova L."/>
            <person name="Wipf D."/>
            <person name="Zambonelli A."/>
            <person name="Paolocci F."/>
            <person name="Nowrousian M."/>
            <person name="Ottonello S."/>
            <person name="Baldrian P."/>
            <person name="Spatafora J.W."/>
            <person name="Henrissat B."/>
            <person name="Nagy L.G."/>
            <person name="Aury J.M."/>
            <person name="Wincker P."/>
            <person name="Grigoriev I.V."/>
            <person name="Bonfante P."/>
            <person name="Martin F.M."/>
        </authorList>
    </citation>
    <scope>NUCLEOTIDE SEQUENCE [LARGE SCALE GENOMIC DNA]</scope>
    <source>
        <strain evidence="6 7">120613-1</strain>
    </source>
</reference>
<evidence type="ECO:0000256" key="2">
    <source>
        <dbReference type="ARBA" id="ARBA00023043"/>
    </source>
</evidence>
<dbReference type="Pfam" id="PF12796">
    <property type="entry name" value="Ank_2"/>
    <property type="match status" value="2"/>
</dbReference>
<organism evidence="6 7">
    <name type="scientific">Choiromyces venosus 120613-1</name>
    <dbReference type="NCBI Taxonomy" id="1336337"/>
    <lineage>
        <taxon>Eukaryota</taxon>
        <taxon>Fungi</taxon>
        <taxon>Dikarya</taxon>
        <taxon>Ascomycota</taxon>
        <taxon>Pezizomycotina</taxon>
        <taxon>Pezizomycetes</taxon>
        <taxon>Pezizales</taxon>
        <taxon>Tuberaceae</taxon>
        <taxon>Choiromyces</taxon>
    </lineage>
</organism>
<dbReference type="PROSITE" id="PS50297">
    <property type="entry name" value="ANK_REP_REGION"/>
    <property type="match status" value="2"/>
</dbReference>
<feature type="domain" description="Nephrocystin 3-like N-terminal" evidence="5">
    <location>
        <begin position="72"/>
        <end position="241"/>
    </location>
</feature>
<dbReference type="SUPFAM" id="SSF48403">
    <property type="entry name" value="Ankyrin repeat"/>
    <property type="match status" value="1"/>
</dbReference>
<gene>
    <name evidence="6" type="ORF">L873DRAFT_1772750</name>
</gene>
<evidence type="ECO:0000313" key="7">
    <source>
        <dbReference type="Proteomes" id="UP000276215"/>
    </source>
</evidence>
<evidence type="ECO:0000256" key="4">
    <source>
        <dbReference type="SAM" id="MobiDB-lite"/>
    </source>
</evidence>
<feature type="non-terminal residue" evidence="6">
    <location>
        <position position="498"/>
    </location>
</feature>
<dbReference type="SMART" id="SM00248">
    <property type="entry name" value="ANK"/>
    <property type="match status" value="6"/>
</dbReference>
<evidence type="ECO:0000313" key="6">
    <source>
        <dbReference type="EMBL" id="RPA96544.1"/>
    </source>
</evidence>
<evidence type="ECO:0000256" key="3">
    <source>
        <dbReference type="PROSITE-ProRule" id="PRU00023"/>
    </source>
</evidence>
<dbReference type="Gene3D" id="1.25.40.20">
    <property type="entry name" value="Ankyrin repeat-containing domain"/>
    <property type="match status" value="2"/>
</dbReference>
<dbReference type="EMBL" id="ML120413">
    <property type="protein sequence ID" value="RPA96544.1"/>
    <property type="molecule type" value="Genomic_DNA"/>
</dbReference>
<name>A0A3N4JS06_9PEZI</name>
<dbReference type="Pfam" id="PF24883">
    <property type="entry name" value="NPHP3_N"/>
    <property type="match status" value="1"/>
</dbReference>
<keyword evidence="1" id="KW-0677">Repeat</keyword>
<dbReference type="InterPro" id="IPR036770">
    <property type="entry name" value="Ankyrin_rpt-contain_sf"/>
</dbReference>
<dbReference type="STRING" id="1336337.A0A3N4JS06"/>
<dbReference type="PROSITE" id="PS50088">
    <property type="entry name" value="ANK_REPEAT"/>
    <property type="match status" value="2"/>
</dbReference>
<dbReference type="InterPro" id="IPR002110">
    <property type="entry name" value="Ankyrin_rpt"/>
</dbReference>
<feature type="compositionally biased region" description="Polar residues" evidence="4">
    <location>
        <begin position="1"/>
        <end position="34"/>
    </location>
</feature>
<accession>A0A3N4JS06</accession>
<dbReference type="PANTHER" id="PTHR24198:SF165">
    <property type="entry name" value="ANKYRIN REPEAT-CONTAINING PROTEIN-RELATED"/>
    <property type="match status" value="1"/>
</dbReference>
<sequence>MLNMAQQSSQYPSAADGTNNLDISNSPDMSTGDNIVSIDTGFEDDREKILKWLSPVEPYQQHQTARAERPDGVGDWLLETHGFLKWSGSSTQGGCVHTVLGCSAQWGGGETHFSSLVIDALCGQASRKDITVTWAYCKTSRLEGHSTENVLGGIVKQLVSGREIPVNIRQAFRNNIDGQGPQWLDIKEMLMTTIALLPQVYICIDALEYISNALEYRPLVFSFLQDLVRESPSTRLLFTGRLSGGKHLKEYFPDAMTFPISPAGNDIRIHDQTQLPCGEKEPEKVATKSLKRLRIQANLADKHGRTPLLFAAKYGHQDLVKMLLERDVINVEQRHTTLLWAARKGHGEVINILIEHGNIDPNARLGLIPHTVLGLAAECGHVGVVKMLLERRDIKPDLASGRNHRTPLGGAVRGGYETIVKILLERDDVDPNTPDASYRDETPLGWAASEGLVEVVKMLLKRRDIQPDIPNNRGCTPLSLAARRGSEEIVNMLLQRKD</sequence>
<feature type="region of interest" description="Disordered" evidence="4">
    <location>
        <begin position="1"/>
        <end position="35"/>
    </location>
</feature>
<feature type="repeat" description="ANK" evidence="3">
    <location>
        <begin position="473"/>
        <end position="498"/>
    </location>
</feature>
<dbReference type="AlphaFoldDB" id="A0A3N4JS06"/>
<dbReference type="PANTHER" id="PTHR24198">
    <property type="entry name" value="ANKYRIN REPEAT AND PROTEIN KINASE DOMAIN-CONTAINING PROTEIN"/>
    <property type="match status" value="1"/>
</dbReference>
<keyword evidence="7" id="KW-1185">Reference proteome</keyword>
<evidence type="ECO:0000259" key="5">
    <source>
        <dbReference type="Pfam" id="PF24883"/>
    </source>
</evidence>
<keyword evidence="2 3" id="KW-0040">ANK repeat</keyword>
<protein>
    <submittedName>
        <fullName evidence="6">Ankyrin</fullName>
    </submittedName>
</protein>
<evidence type="ECO:0000256" key="1">
    <source>
        <dbReference type="ARBA" id="ARBA00022737"/>
    </source>
</evidence>